<proteinExistence type="predicted"/>
<sequence length="436" mass="46997">MKTPFEGAGLHFVTRLDVLRDLTANAGMTTLWSLRNYRLLFSASAISNLGDGVSALAFPWLATLITRDPMLIAMVAFATRLPWLLFSIPAGVWTDRMDRRRLMVQADLVRMLLTFGVVAVILSAPEFPVARAELYIAAISVLAFLLGSAEVLRDNAAQTALPAVVSADQLEQANGQLWSIEQIMGSFVGPPLAGLLIATAVPAPFVLDAASFALAAGLVWCMAIAPRLNSKRRSWLIEAREGITWLRWHRIILQLAIMLGLMNTVSLMTLTVLILYSQEILGLGAAGHGLLLTAGAAGGVAGGLLCPNIAARLGRRASLLIALALLGAALAVIWIATSVWLVAVALFIEMFAALLWNVVTVSYRQRLIPDELLGRVNSLYRFFGWGMMPFGALIGGAIVSLVEPTVGRESALRLPYLLGAGGMGAIWLYAWQQLRL</sequence>
<evidence type="ECO:0000313" key="9">
    <source>
        <dbReference type="EMBL" id="SLN29155.1"/>
    </source>
</evidence>
<evidence type="ECO:0000256" key="5">
    <source>
        <dbReference type="ARBA" id="ARBA00022989"/>
    </source>
</evidence>
<evidence type="ECO:0000256" key="4">
    <source>
        <dbReference type="ARBA" id="ARBA00022692"/>
    </source>
</evidence>
<dbReference type="InterPro" id="IPR010290">
    <property type="entry name" value="TM_effector"/>
</dbReference>
<evidence type="ECO:0000256" key="1">
    <source>
        <dbReference type="ARBA" id="ARBA00004651"/>
    </source>
</evidence>
<dbReference type="GO" id="GO:0022857">
    <property type="term" value="F:transmembrane transporter activity"/>
    <property type="evidence" value="ECO:0007669"/>
    <property type="project" value="InterPro"/>
</dbReference>
<protein>
    <submittedName>
        <fullName evidence="9">Enterobactin exporter EntS</fullName>
    </submittedName>
</protein>
<dbReference type="PANTHER" id="PTHR23513:SF11">
    <property type="entry name" value="STAPHYLOFERRIN A TRANSPORTER"/>
    <property type="match status" value="1"/>
</dbReference>
<accession>A0A1Y5RZB8</accession>
<evidence type="ECO:0000313" key="10">
    <source>
        <dbReference type="Proteomes" id="UP000193077"/>
    </source>
</evidence>
<dbReference type="Pfam" id="PF05977">
    <property type="entry name" value="MFS_3"/>
    <property type="match status" value="1"/>
</dbReference>
<dbReference type="PANTHER" id="PTHR23513">
    <property type="entry name" value="INTEGRAL MEMBRANE EFFLUX PROTEIN-RELATED"/>
    <property type="match status" value="1"/>
</dbReference>
<feature type="transmembrane region" description="Helical" evidence="7">
    <location>
        <begin position="102"/>
        <end position="122"/>
    </location>
</feature>
<dbReference type="AlphaFoldDB" id="A0A1Y5RZB8"/>
<evidence type="ECO:0000256" key="6">
    <source>
        <dbReference type="ARBA" id="ARBA00023136"/>
    </source>
</evidence>
<evidence type="ECO:0000256" key="3">
    <source>
        <dbReference type="ARBA" id="ARBA00022475"/>
    </source>
</evidence>
<feature type="transmembrane region" description="Helical" evidence="7">
    <location>
        <begin position="183"/>
        <end position="203"/>
    </location>
</feature>
<keyword evidence="5 7" id="KW-1133">Transmembrane helix</keyword>
<feature type="domain" description="Major facilitator superfamily (MFS) profile" evidence="8">
    <location>
        <begin position="252"/>
        <end position="436"/>
    </location>
</feature>
<feature type="transmembrane region" description="Helical" evidence="7">
    <location>
        <begin position="70"/>
        <end position="90"/>
    </location>
</feature>
<dbReference type="InterPro" id="IPR020846">
    <property type="entry name" value="MFS_dom"/>
</dbReference>
<name>A0A1Y5RZB8_9RHOB</name>
<dbReference type="PROSITE" id="PS50850">
    <property type="entry name" value="MFS"/>
    <property type="match status" value="1"/>
</dbReference>
<keyword evidence="6 7" id="KW-0472">Membrane</keyword>
<feature type="transmembrane region" description="Helical" evidence="7">
    <location>
        <begin position="39"/>
        <end position="58"/>
    </location>
</feature>
<dbReference type="RefSeq" id="WP_235820264.1">
    <property type="nucleotide sequence ID" value="NZ_FWFO01000001.1"/>
</dbReference>
<dbReference type="Proteomes" id="UP000193077">
    <property type="component" value="Unassembled WGS sequence"/>
</dbReference>
<keyword evidence="2" id="KW-0813">Transport</keyword>
<feature type="transmembrane region" description="Helical" evidence="7">
    <location>
        <begin position="414"/>
        <end position="431"/>
    </location>
</feature>
<dbReference type="SUPFAM" id="SSF103473">
    <property type="entry name" value="MFS general substrate transporter"/>
    <property type="match status" value="1"/>
</dbReference>
<feature type="transmembrane region" description="Helical" evidence="7">
    <location>
        <begin position="282"/>
        <end position="305"/>
    </location>
</feature>
<feature type="transmembrane region" description="Helical" evidence="7">
    <location>
        <begin position="342"/>
        <end position="361"/>
    </location>
</feature>
<evidence type="ECO:0000259" key="8">
    <source>
        <dbReference type="PROSITE" id="PS50850"/>
    </source>
</evidence>
<feature type="transmembrane region" description="Helical" evidence="7">
    <location>
        <begin position="134"/>
        <end position="152"/>
    </location>
</feature>
<dbReference type="GO" id="GO:0005886">
    <property type="term" value="C:plasma membrane"/>
    <property type="evidence" value="ECO:0007669"/>
    <property type="project" value="UniProtKB-SubCell"/>
</dbReference>
<feature type="transmembrane region" description="Helical" evidence="7">
    <location>
        <begin position="382"/>
        <end position="402"/>
    </location>
</feature>
<feature type="transmembrane region" description="Helical" evidence="7">
    <location>
        <begin position="209"/>
        <end position="230"/>
    </location>
</feature>
<reference evidence="9 10" key="1">
    <citation type="submission" date="2017-03" db="EMBL/GenBank/DDBJ databases">
        <authorList>
            <person name="Afonso C.L."/>
            <person name="Miller P.J."/>
            <person name="Scott M.A."/>
            <person name="Spackman E."/>
            <person name="Goraichik I."/>
            <person name="Dimitrov K.M."/>
            <person name="Suarez D.L."/>
            <person name="Swayne D.E."/>
        </authorList>
    </citation>
    <scope>NUCLEOTIDE SEQUENCE [LARGE SCALE GENOMIC DNA]</scope>
    <source>
        <strain evidence="9 10">CECT 7639</strain>
    </source>
</reference>
<dbReference type="InterPro" id="IPR036259">
    <property type="entry name" value="MFS_trans_sf"/>
</dbReference>
<keyword evidence="4 7" id="KW-0812">Transmembrane</keyword>
<dbReference type="CDD" id="cd06173">
    <property type="entry name" value="MFS_MefA_like"/>
    <property type="match status" value="1"/>
</dbReference>
<feature type="transmembrane region" description="Helical" evidence="7">
    <location>
        <begin position="317"/>
        <end position="336"/>
    </location>
</feature>
<dbReference type="EMBL" id="FWFO01000001">
    <property type="protein sequence ID" value="SLN29155.1"/>
    <property type="molecule type" value="Genomic_DNA"/>
</dbReference>
<evidence type="ECO:0000256" key="7">
    <source>
        <dbReference type="SAM" id="Phobius"/>
    </source>
</evidence>
<keyword evidence="3" id="KW-1003">Cell membrane</keyword>
<organism evidence="9 10">
    <name type="scientific">Falsiruegeria litorea R37</name>
    <dbReference type="NCBI Taxonomy" id="1200284"/>
    <lineage>
        <taxon>Bacteria</taxon>
        <taxon>Pseudomonadati</taxon>
        <taxon>Pseudomonadota</taxon>
        <taxon>Alphaproteobacteria</taxon>
        <taxon>Rhodobacterales</taxon>
        <taxon>Roseobacteraceae</taxon>
        <taxon>Falsiruegeria</taxon>
    </lineage>
</organism>
<gene>
    <name evidence="9" type="ORF">TRL7639_01167</name>
</gene>
<evidence type="ECO:0000256" key="2">
    <source>
        <dbReference type="ARBA" id="ARBA00022448"/>
    </source>
</evidence>
<comment type="subcellular location">
    <subcellularLocation>
        <location evidence="1">Cell membrane</location>
        <topology evidence="1">Multi-pass membrane protein</topology>
    </subcellularLocation>
</comment>
<keyword evidence="10" id="KW-1185">Reference proteome</keyword>
<dbReference type="Gene3D" id="1.20.1250.20">
    <property type="entry name" value="MFS general substrate transporter like domains"/>
    <property type="match status" value="1"/>
</dbReference>
<feature type="transmembrane region" description="Helical" evidence="7">
    <location>
        <begin position="251"/>
        <end position="276"/>
    </location>
</feature>